<protein>
    <submittedName>
        <fullName evidence="1">Uncharacterized protein</fullName>
    </submittedName>
</protein>
<name>A0A9P5X762_9AGAR</name>
<accession>A0A9P5X762</accession>
<comment type="caution">
    <text evidence="1">The sequence shown here is derived from an EMBL/GenBank/DDBJ whole genome shotgun (WGS) entry which is preliminary data.</text>
</comment>
<evidence type="ECO:0000313" key="2">
    <source>
        <dbReference type="Proteomes" id="UP000807342"/>
    </source>
</evidence>
<sequence length="73" mass="8362">MTRCSEPLGINLTTKEPSFRLQSTQNIFTPPCTADGPFTVPPLNDKWARIWLKGLHRKYAYTSTSTIPYTWQS</sequence>
<dbReference type="AlphaFoldDB" id="A0A9P5X762"/>
<evidence type="ECO:0000313" key="1">
    <source>
        <dbReference type="EMBL" id="KAF9446118.1"/>
    </source>
</evidence>
<proteinExistence type="predicted"/>
<gene>
    <name evidence="1" type="ORF">P691DRAFT_804702</name>
</gene>
<reference evidence="1" key="1">
    <citation type="submission" date="2020-11" db="EMBL/GenBank/DDBJ databases">
        <authorList>
            <consortium name="DOE Joint Genome Institute"/>
            <person name="Ahrendt S."/>
            <person name="Riley R."/>
            <person name="Andreopoulos W."/>
            <person name="Labutti K."/>
            <person name="Pangilinan J."/>
            <person name="Ruiz-Duenas F.J."/>
            <person name="Barrasa J.M."/>
            <person name="Sanchez-Garcia M."/>
            <person name="Camarero S."/>
            <person name="Miyauchi S."/>
            <person name="Serrano A."/>
            <person name="Linde D."/>
            <person name="Babiker R."/>
            <person name="Drula E."/>
            <person name="Ayuso-Fernandez I."/>
            <person name="Pacheco R."/>
            <person name="Padilla G."/>
            <person name="Ferreira P."/>
            <person name="Barriuso J."/>
            <person name="Kellner H."/>
            <person name="Castanera R."/>
            <person name="Alfaro M."/>
            <person name="Ramirez L."/>
            <person name="Pisabarro A.G."/>
            <person name="Kuo A."/>
            <person name="Tritt A."/>
            <person name="Lipzen A."/>
            <person name="He G."/>
            <person name="Yan M."/>
            <person name="Ng V."/>
            <person name="Cullen D."/>
            <person name="Martin F."/>
            <person name="Rosso M.-N."/>
            <person name="Henrissat B."/>
            <person name="Hibbett D."/>
            <person name="Martinez A.T."/>
            <person name="Grigoriev I.V."/>
        </authorList>
    </citation>
    <scope>NUCLEOTIDE SEQUENCE</scope>
    <source>
        <strain evidence="1">MF-IS2</strain>
    </source>
</reference>
<keyword evidence="2" id="KW-1185">Reference proteome</keyword>
<dbReference type="EMBL" id="MU151262">
    <property type="protein sequence ID" value="KAF9446118.1"/>
    <property type="molecule type" value="Genomic_DNA"/>
</dbReference>
<dbReference type="Proteomes" id="UP000807342">
    <property type="component" value="Unassembled WGS sequence"/>
</dbReference>
<organism evidence="1 2">
    <name type="scientific">Macrolepiota fuliginosa MF-IS2</name>
    <dbReference type="NCBI Taxonomy" id="1400762"/>
    <lineage>
        <taxon>Eukaryota</taxon>
        <taxon>Fungi</taxon>
        <taxon>Dikarya</taxon>
        <taxon>Basidiomycota</taxon>
        <taxon>Agaricomycotina</taxon>
        <taxon>Agaricomycetes</taxon>
        <taxon>Agaricomycetidae</taxon>
        <taxon>Agaricales</taxon>
        <taxon>Agaricineae</taxon>
        <taxon>Agaricaceae</taxon>
        <taxon>Macrolepiota</taxon>
    </lineage>
</organism>